<feature type="region of interest" description="Disordered" evidence="1">
    <location>
        <begin position="1"/>
        <end position="53"/>
    </location>
</feature>
<dbReference type="KEGG" id="lbc:LACBIDRAFT_327927"/>
<dbReference type="RefSeq" id="XP_001881958.1">
    <property type="nucleotide sequence ID" value="XM_001881923.1"/>
</dbReference>
<reference evidence="2 3" key="1">
    <citation type="journal article" date="2008" name="Nature">
        <title>The genome of Laccaria bicolor provides insights into mycorrhizal symbiosis.</title>
        <authorList>
            <person name="Martin F."/>
            <person name="Aerts A."/>
            <person name="Ahren D."/>
            <person name="Brun A."/>
            <person name="Danchin E.G.J."/>
            <person name="Duchaussoy F."/>
            <person name="Gibon J."/>
            <person name="Kohler A."/>
            <person name="Lindquist E."/>
            <person name="Pereda V."/>
            <person name="Salamov A."/>
            <person name="Shapiro H.J."/>
            <person name="Wuyts J."/>
            <person name="Blaudez D."/>
            <person name="Buee M."/>
            <person name="Brokstein P."/>
            <person name="Canbaeck B."/>
            <person name="Cohen D."/>
            <person name="Courty P.E."/>
            <person name="Coutinho P.M."/>
            <person name="Delaruelle C."/>
            <person name="Detter J.C."/>
            <person name="Deveau A."/>
            <person name="DiFazio S."/>
            <person name="Duplessis S."/>
            <person name="Fraissinet-Tachet L."/>
            <person name="Lucic E."/>
            <person name="Frey-Klett P."/>
            <person name="Fourrey C."/>
            <person name="Feussner I."/>
            <person name="Gay G."/>
            <person name="Grimwood J."/>
            <person name="Hoegger P.J."/>
            <person name="Jain P."/>
            <person name="Kilaru S."/>
            <person name="Labbe J."/>
            <person name="Lin Y.C."/>
            <person name="Legue V."/>
            <person name="Le Tacon F."/>
            <person name="Marmeisse R."/>
            <person name="Melayah D."/>
            <person name="Montanini B."/>
            <person name="Muratet M."/>
            <person name="Nehls U."/>
            <person name="Niculita-Hirzel H."/>
            <person name="Oudot-Le Secq M.P."/>
            <person name="Peter M."/>
            <person name="Quesneville H."/>
            <person name="Rajashekar B."/>
            <person name="Reich M."/>
            <person name="Rouhier N."/>
            <person name="Schmutz J."/>
            <person name="Yin T."/>
            <person name="Chalot M."/>
            <person name="Henrissat B."/>
            <person name="Kuees U."/>
            <person name="Lucas S."/>
            <person name="Van de Peer Y."/>
            <person name="Podila G.K."/>
            <person name="Polle A."/>
            <person name="Pukkila P.J."/>
            <person name="Richardson P.M."/>
            <person name="Rouze P."/>
            <person name="Sanders I.R."/>
            <person name="Stajich J.E."/>
            <person name="Tunlid A."/>
            <person name="Tuskan G."/>
            <person name="Grigoriev I.V."/>
        </authorList>
    </citation>
    <scope>NUCLEOTIDE SEQUENCE [LARGE SCALE GENOMIC DNA]</scope>
    <source>
        <strain evidence="3">S238N-H82 / ATCC MYA-4686</strain>
    </source>
</reference>
<sequence>MPEKKTTSKKKPVSQALPTVSLPAPASDVEGFVNPPRVRGRGQKGKGRGQDFLTLTPTPTLVKGWGFCEALTFRAQMEASEWRCEDLRRSAAAAKVKSLLQDEATEMEKQEQQTPTGKNGKPLGLRTICDRISAVHLQKTGQHVTLSHSTLWKHTHGGTKLSDFNAEKSWLTETEATVLIDYALEMAAWNFPFSNRCLKEDADEIIRAGQGKRSARETQVEETEQAES</sequence>
<feature type="compositionally biased region" description="Basic residues" evidence="1">
    <location>
        <begin position="38"/>
        <end position="47"/>
    </location>
</feature>
<dbReference type="HOGENOM" id="CLU_1214958_0_0_1"/>
<dbReference type="OrthoDB" id="2668963at2759"/>
<dbReference type="EMBL" id="DS547104">
    <property type="protein sequence ID" value="EDR07566.1"/>
    <property type="molecule type" value="Genomic_DNA"/>
</dbReference>
<proteinExistence type="predicted"/>
<evidence type="ECO:0000256" key="1">
    <source>
        <dbReference type="SAM" id="MobiDB-lite"/>
    </source>
</evidence>
<evidence type="ECO:0000313" key="2">
    <source>
        <dbReference type="EMBL" id="EDR07566.1"/>
    </source>
</evidence>
<gene>
    <name evidence="2" type="ORF">LACBIDRAFT_327927</name>
</gene>
<dbReference type="AlphaFoldDB" id="B0DD88"/>
<dbReference type="Proteomes" id="UP000001194">
    <property type="component" value="Unassembled WGS sequence"/>
</dbReference>
<organism evidence="3">
    <name type="scientific">Laccaria bicolor (strain S238N-H82 / ATCC MYA-4686)</name>
    <name type="common">Bicoloured deceiver</name>
    <name type="synonym">Laccaria laccata var. bicolor</name>
    <dbReference type="NCBI Taxonomy" id="486041"/>
    <lineage>
        <taxon>Eukaryota</taxon>
        <taxon>Fungi</taxon>
        <taxon>Dikarya</taxon>
        <taxon>Basidiomycota</taxon>
        <taxon>Agaricomycotina</taxon>
        <taxon>Agaricomycetes</taxon>
        <taxon>Agaricomycetidae</taxon>
        <taxon>Agaricales</taxon>
        <taxon>Agaricineae</taxon>
        <taxon>Hydnangiaceae</taxon>
        <taxon>Laccaria</taxon>
    </lineage>
</organism>
<name>B0DD88_LACBS</name>
<evidence type="ECO:0000313" key="3">
    <source>
        <dbReference type="Proteomes" id="UP000001194"/>
    </source>
</evidence>
<protein>
    <submittedName>
        <fullName evidence="2">Predicted protein</fullName>
    </submittedName>
</protein>
<feature type="region of interest" description="Disordered" evidence="1">
    <location>
        <begin position="208"/>
        <end position="228"/>
    </location>
</feature>
<dbReference type="InParanoid" id="B0DD88"/>
<accession>B0DD88</accession>
<dbReference type="GeneID" id="6077620"/>
<keyword evidence="3" id="KW-1185">Reference proteome</keyword>
<feature type="region of interest" description="Disordered" evidence="1">
    <location>
        <begin position="104"/>
        <end position="123"/>
    </location>
</feature>